<evidence type="ECO:0000313" key="2">
    <source>
        <dbReference type="Proteomes" id="UP001398420"/>
    </source>
</evidence>
<proteinExistence type="predicted"/>
<name>A0ABU9LIW0_9BACL</name>
<dbReference type="Gene3D" id="3.40.30.10">
    <property type="entry name" value="Glutaredoxin"/>
    <property type="match status" value="1"/>
</dbReference>
<evidence type="ECO:0000313" key="1">
    <source>
        <dbReference type="EMBL" id="MEL5987960.1"/>
    </source>
</evidence>
<comment type="caution">
    <text evidence="1">The sequence shown here is derived from an EMBL/GenBank/DDBJ whole genome shotgun (WGS) entry which is preliminary data.</text>
</comment>
<sequence length="122" mass="13718">MKAIQMYEPAMCCPTGLCGPSIDTDLLRISFIMHHVQNQPTITAERFNVTNHPDVFVENQQVNQLVMEEGMDCLPITLVDGLLAVKGRYPTTEEFSEWTGIPTEELAKKPKIRLNIKGDVSK</sequence>
<accession>A0ABU9LIW0</accession>
<keyword evidence="2" id="KW-1185">Reference proteome</keyword>
<dbReference type="Pfam" id="PF06953">
    <property type="entry name" value="ArsD"/>
    <property type="match status" value="1"/>
</dbReference>
<dbReference type="RefSeq" id="WP_068453412.1">
    <property type="nucleotide sequence ID" value="NZ_CP147847.1"/>
</dbReference>
<dbReference type="NCBIfam" id="NF033727">
    <property type="entry name" value="chaperon_ArsD"/>
    <property type="match status" value="1"/>
</dbReference>
<gene>
    <name evidence="1" type="primary">arsD</name>
    <name evidence="1" type="ORF">AAF454_05975</name>
</gene>
<protein>
    <submittedName>
        <fullName evidence="1">Arsenite efflux transporter metallochaperone ArsD</fullName>
    </submittedName>
</protein>
<organism evidence="1 2">
    <name type="scientific">Kurthia gibsonii</name>
    <dbReference type="NCBI Taxonomy" id="33946"/>
    <lineage>
        <taxon>Bacteria</taxon>
        <taxon>Bacillati</taxon>
        <taxon>Bacillota</taxon>
        <taxon>Bacilli</taxon>
        <taxon>Bacillales</taxon>
        <taxon>Caryophanaceae</taxon>
        <taxon>Kurthia</taxon>
    </lineage>
</organism>
<dbReference type="EMBL" id="JBCEWA010000004">
    <property type="protein sequence ID" value="MEL5987960.1"/>
    <property type="molecule type" value="Genomic_DNA"/>
</dbReference>
<dbReference type="InterPro" id="IPR010712">
    <property type="entry name" value="Arsenical-R_ArsD"/>
</dbReference>
<reference evidence="1 2" key="1">
    <citation type="submission" date="2024-04" db="EMBL/GenBank/DDBJ databases">
        <authorList>
            <person name="Wu Y.S."/>
            <person name="Zhang L."/>
        </authorList>
    </citation>
    <scope>NUCLEOTIDE SEQUENCE [LARGE SCALE GENOMIC DNA]</scope>
    <source>
        <strain evidence="1 2">KG-01</strain>
    </source>
</reference>
<dbReference type="Proteomes" id="UP001398420">
    <property type="component" value="Unassembled WGS sequence"/>
</dbReference>